<dbReference type="Pfam" id="PF13672">
    <property type="entry name" value="PP2C_2"/>
    <property type="match status" value="1"/>
</dbReference>
<dbReference type="AlphaFoldDB" id="A0A2S1LKC1"/>
<gene>
    <name evidence="2" type="ORF">FK004_02745</name>
</gene>
<dbReference type="Proteomes" id="UP000244677">
    <property type="component" value="Chromosome"/>
</dbReference>
<accession>A0A2S1LKC1</accession>
<feature type="domain" description="PPM-type phosphatase" evidence="1">
    <location>
        <begin position="38"/>
        <end position="232"/>
    </location>
</feature>
<keyword evidence="3" id="KW-1185">Reference proteome</keyword>
<evidence type="ECO:0000313" key="2">
    <source>
        <dbReference type="EMBL" id="AWG24214.1"/>
    </source>
</evidence>
<dbReference type="EMBL" id="CP020919">
    <property type="protein sequence ID" value="AWG24214.1"/>
    <property type="molecule type" value="Genomic_DNA"/>
</dbReference>
<reference evidence="2 3" key="1">
    <citation type="submission" date="2017-04" db="EMBL/GenBank/DDBJ databases">
        <title>Complete genome sequence of Flavobacterium kingsejong AJ004.</title>
        <authorList>
            <person name="Lee P.C."/>
        </authorList>
    </citation>
    <scope>NUCLEOTIDE SEQUENCE [LARGE SCALE GENOMIC DNA]</scope>
    <source>
        <strain evidence="2 3">AJ004</strain>
    </source>
</reference>
<protein>
    <recommendedName>
        <fullName evidence="1">PPM-type phosphatase domain-containing protein</fullName>
    </recommendedName>
</protein>
<evidence type="ECO:0000259" key="1">
    <source>
        <dbReference type="Pfam" id="PF13672"/>
    </source>
</evidence>
<evidence type="ECO:0000313" key="3">
    <source>
        <dbReference type="Proteomes" id="UP000244677"/>
    </source>
</evidence>
<dbReference type="InterPro" id="IPR001932">
    <property type="entry name" value="PPM-type_phosphatase-like_dom"/>
</dbReference>
<dbReference type="InterPro" id="IPR036457">
    <property type="entry name" value="PPM-type-like_dom_sf"/>
</dbReference>
<name>A0A2S1LKC1_9FLAO</name>
<dbReference type="Gene3D" id="3.60.40.10">
    <property type="entry name" value="PPM-type phosphatase domain"/>
    <property type="match status" value="1"/>
</dbReference>
<dbReference type="SUPFAM" id="SSF81606">
    <property type="entry name" value="PP2C-like"/>
    <property type="match status" value="1"/>
</dbReference>
<dbReference type="KEGG" id="fki:FK004_02745"/>
<organism evidence="2 3">
    <name type="scientific">Flavobacterium kingsejongi</name>
    <dbReference type="NCBI Taxonomy" id="1678728"/>
    <lineage>
        <taxon>Bacteria</taxon>
        <taxon>Pseudomonadati</taxon>
        <taxon>Bacteroidota</taxon>
        <taxon>Flavobacteriia</taxon>
        <taxon>Flavobacteriales</taxon>
        <taxon>Flavobacteriaceae</taxon>
        <taxon>Flavobacterium</taxon>
    </lineage>
</organism>
<sequence length="270" mass="30303">MTISIYPPAVCYSPPLPMPNTSFKIYNALQIGAYHFNHCEDYLYTGAFGKNKLLCAVMDGCTMALDSHFASALVGKILKKLCLEKSYQELVVKNESAHPIEQELKSLLKALLEDLKTVRNQLMLDTKELLTTLIIMLIDTATEEGIVLVIGDGMVSINGTVTEFEQDNKPDYLGFHLSDDFETFYAGQLQKITFDTIQDLSIATDGIFTFEKMAKTKSDTIDVQHYLTADTLHSETEEMLTLKLKVLANEYGLQPTDDFSMIRIRKTATL</sequence>
<proteinExistence type="predicted"/>